<dbReference type="Proteomes" id="UP001550739">
    <property type="component" value="Unassembled WGS sequence"/>
</dbReference>
<dbReference type="RefSeq" id="WP_334575101.1">
    <property type="nucleotide sequence ID" value="NZ_JBEZVE010000041.1"/>
</dbReference>
<reference evidence="1 2" key="1">
    <citation type="submission" date="2024-06" db="EMBL/GenBank/DDBJ databases">
        <title>The Natural Products Discovery Center: Release of the First 8490 Sequenced Strains for Exploring Actinobacteria Biosynthetic Diversity.</title>
        <authorList>
            <person name="Kalkreuter E."/>
            <person name="Kautsar S.A."/>
            <person name="Yang D."/>
            <person name="Bader C.D."/>
            <person name="Teijaro C.N."/>
            <person name="Fluegel L."/>
            <person name="Davis C.M."/>
            <person name="Simpson J.R."/>
            <person name="Lauterbach L."/>
            <person name="Steele A.D."/>
            <person name="Gui C."/>
            <person name="Meng S."/>
            <person name="Li G."/>
            <person name="Viehrig K."/>
            <person name="Ye F."/>
            <person name="Su P."/>
            <person name="Kiefer A.F."/>
            <person name="Nichols A."/>
            <person name="Cepeda A.J."/>
            <person name="Yan W."/>
            <person name="Fan B."/>
            <person name="Jiang Y."/>
            <person name="Adhikari A."/>
            <person name="Zheng C.-J."/>
            <person name="Schuster L."/>
            <person name="Cowan T.M."/>
            <person name="Smanski M.J."/>
            <person name="Chevrette M.G."/>
            <person name="De Carvalho L.P.S."/>
            <person name="Shen B."/>
        </authorList>
    </citation>
    <scope>NUCLEOTIDE SEQUENCE [LARGE SCALE GENOMIC DNA]</scope>
    <source>
        <strain evidence="1 2">NPDC033843</strain>
    </source>
</reference>
<keyword evidence="2" id="KW-1185">Reference proteome</keyword>
<dbReference type="EMBL" id="JBEZVE010000041">
    <property type="protein sequence ID" value="MEU3787360.1"/>
    <property type="molecule type" value="Genomic_DNA"/>
</dbReference>
<name>A0ABV2ZXP2_9ACTN</name>
<dbReference type="SUPFAM" id="SSF54506">
    <property type="entry name" value="Diaminopimelate epimerase-like"/>
    <property type="match status" value="1"/>
</dbReference>
<accession>A0ABV2ZXP2</accession>
<evidence type="ECO:0000313" key="1">
    <source>
        <dbReference type="EMBL" id="MEU3787360.1"/>
    </source>
</evidence>
<gene>
    <name evidence="1" type="ORF">AB0E89_43740</name>
</gene>
<proteinExistence type="predicted"/>
<dbReference type="Gene3D" id="3.10.310.10">
    <property type="entry name" value="Diaminopimelate Epimerase, Chain A, domain 1"/>
    <property type="match status" value="1"/>
</dbReference>
<evidence type="ECO:0000313" key="2">
    <source>
        <dbReference type="Proteomes" id="UP001550739"/>
    </source>
</evidence>
<organism evidence="1 2">
    <name type="scientific">Streptomyces sp. 900129855</name>
    <dbReference type="NCBI Taxonomy" id="3155129"/>
    <lineage>
        <taxon>Bacteria</taxon>
        <taxon>Bacillati</taxon>
        <taxon>Actinomycetota</taxon>
        <taxon>Actinomycetes</taxon>
        <taxon>Kitasatosporales</taxon>
        <taxon>Streptomycetaceae</taxon>
        <taxon>Streptomyces</taxon>
    </lineage>
</organism>
<comment type="caution">
    <text evidence="1">The sequence shown here is derived from an EMBL/GenBank/DDBJ whole genome shotgun (WGS) entry which is preliminary data.</text>
</comment>
<sequence>MPGRAAPVVIEFPPGARPLLPTGNVRDEIDGTPVTCVDNGMPTVLNTAPTGFLDVESSLGTTPDGLPAARRTAVVRTARIRRRAPRVPWPV</sequence>
<protein>
    <submittedName>
        <fullName evidence="1">Uncharacterized protein</fullName>
    </submittedName>
</protein>